<name>A0A9X7W0W6_9BACL</name>
<dbReference type="InterPro" id="IPR001492">
    <property type="entry name" value="Flagellin"/>
</dbReference>
<feature type="domain" description="Flagellin N-terminal" evidence="5">
    <location>
        <begin position="7"/>
        <end position="144"/>
    </location>
</feature>
<keyword evidence="8" id="KW-1185">Reference proteome</keyword>
<dbReference type="KEGG" id="afx:JZ786_03825"/>
<dbReference type="Gene3D" id="3.30.70.2120">
    <property type="match status" value="1"/>
</dbReference>
<gene>
    <name evidence="7" type="ORF">JZ786_03825</name>
</gene>
<dbReference type="Gene3D" id="1.20.1330.10">
    <property type="entry name" value="f41 fragment of flagellin, N-terminal domain"/>
    <property type="match status" value="2"/>
</dbReference>
<sequence length="446" mass="45163">MSSGFWINFNPSANNVLSNMNTVNNQIQQESQVMSTGNSVNNAADNPAAYAISQNMIMNSNGLNVAVQNAQQGTAMIQTATGAQQQVLGILQTMNQLATQASQSGTQTVSDRAGLQLEMNSLANEINSITNQTQYNGLNILSGQFSTATGGQTATLQVGSDQGQTISFNISATDVNSLGVAGIAATGSTGYATGTATLSAGISSTAASGSIALTPTNLAPVSNSILETGSYQVVFNGNYAAKGATSTVGALSSGTLQLQIKDSNGTWENVGNAVAVTAGTTSVTVGDAASGAAVSFAFNTTTYATTTLATAGGSGTISQSDSFSLTGTATTSGTDTNNWTASTNVVGLNVLTQSSAANAITKIHNAISQVTAQEEQLGAVQNRLSATISDLNNTSSNLSSANQTIIGANMAKEQSQFAQSQVLEQAGISVLSQVNQQPAMILKLLG</sequence>
<evidence type="ECO:0000256" key="1">
    <source>
        <dbReference type="ARBA" id="ARBA00005709"/>
    </source>
</evidence>
<evidence type="ECO:0000313" key="8">
    <source>
        <dbReference type="Proteomes" id="UP000663505"/>
    </source>
</evidence>
<dbReference type="PANTHER" id="PTHR42792:SF2">
    <property type="entry name" value="FLAGELLIN"/>
    <property type="match status" value="1"/>
</dbReference>
<dbReference type="GO" id="GO:0005576">
    <property type="term" value="C:extracellular region"/>
    <property type="evidence" value="ECO:0007669"/>
    <property type="project" value="UniProtKB-SubCell"/>
</dbReference>
<dbReference type="InterPro" id="IPR046358">
    <property type="entry name" value="Flagellin_C"/>
</dbReference>
<dbReference type="InterPro" id="IPR042187">
    <property type="entry name" value="Flagellin_C_sub2"/>
</dbReference>
<dbReference type="GO" id="GO:0005198">
    <property type="term" value="F:structural molecule activity"/>
    <property type="evidence" value="ECO:0007669"/>
    <property type="project" value="UniProtKB-UniRule"/>
</dbReference>
<feature type="domain" description="Flagellin C-terminal" evidence="6">
    <location>
        <begin position="360"/>
        <end position="445"/>
    </location>
</feature>
<dbReference type="EMBL" id="CP071182">
    <property type="protein sequence ID" value="QSO48147.1"/>
    <property type="molecule type" value="Genomic_DNA"/>
</dbReference>
<dbReference type="PRINTS" id="PR00207">
    <property type="entry name" value="FLAGELLIN"/>
</dbReference>
<keyword evidence="4" id="KW-0964">Secreted</keyword>
<dbReference type="Gene3D" id="6.10.10.10">
    <property type="entry name" value="Flagellar export chaperone, C-terminal domain"/>
    <property type="match status" value="1"/>
</dbReference>
<reference evidence="7 8" key="1">
    <citation type="submission" date="2021-02" db="EMBL/GenBank/DDBJ databases">
        <title>Alicyclobacillus curvatus sp. nov. and Alicyclobacillus mengziensis sp. nov., two acidophilic bacteria isolated from acid mine drainage.</title>
        <authorList>
            <person name="Huang Y."/>
        </authorList>
    </citation>
    <scope>NUCLEOTIDE SEQUENCE [LARGE SCALE GENOMIC DNA]</scope>
    <source>
        <strain evidence="7 8">S30H14</strain>
    </source>
</reference>
<evidence type="ECO:0000313" key="7">
    <source>
        <dbReference type="EMBL" id="QSO48147.1"/>
    </source>
</evidence>
<comment type="subcellular location">
    <subcellularLocation>
        <location evidence="4">Secreted</location>
    </subcellularLocation>
    <subcellularLocation>
        <location evidence="4">Bacterial flagellum</location>
    </subcellularLocation>
</comment>
<organism evidence="7 8">
    <name type="scientific">Alicyclobacillus mengziensis</name>
    <dbReference type="NCBI Taxonomy" id="2931921"/>
    <lineage>
        <taxon>Bacteria</taxon>
        <taxon>Bacillati</taxon>
        <taxon>Bacillota</taxon>
        <taxon>Bacilli</taxon>
        <taxon>Bacillales</taxon>
        <taxon>Alicyclobacillaceae</taxon>
        <taxon>Alicyclobacillus</taxon>
    </lineage>
</organism>
<keyword evidence="3 4" id="KW-0975">Bacterial flagellum</keyword>
<evidence type="ECO:0000256" key="2">
    <source>
        <dbReference type="ARBA" id="ARBA00020110"/>
    </source>
</evidence>
<accession>A0A9X7W0W6</accession>
<dbReference type="RefSeq" id="WP_206657484.1">
    <property type="nucleotide sequence ID" value="NZ_CP071182.1"/>
</dbReference>
<evidence type="ECO:0000256" key="3">
    <source>
        <dbReference type="ARBA" id="ARBA00023143"/>
    </source>
</evidence>
<evidence type="ECO:0000259" key="5">
    <source>
        <dbReference type="Pfam" id="PF00669"/>
    </source>
</evidence>
<dbReference type="Proteomes" id="UP000663505">
    <property type="component" value="Chromosome"/>
</dbReference>
<dbReference type="PANTHER" id="PTHR42792">
    <property type="entry name" value="FLAGELLIN"/>
    <property type="match status" value="1"/>
</dbReference>
<dbReference type="Pfam" id="PF00669">
    <property type="entry name" value="Flagellin_N"/>
    <property type="match status" value="1"/>
</dbReference>
<protein>
    <recommendedName>
        <fullName evidence="2 4">Flagellin</fullName>
    </recommendedName>
</protein>
<evidence type="ECO:0000256" key="4">
    <source>
        <dbReference type="RuleBase" id="RU362073"/>
    </source>
</evidence>
<dbReference type="SUPFAM" id="SSF64518">
    <property type="entry name" value="Phase 1 flagellin"/>
    <property type="match status" value="1"/>
</dbReference>
<dbReference type="GO" id="GO:0009288">
    <property type="term" value="C:bacterial-type flagellum"/>
    <property type="evidence" value="ECO:0007669"/>
    <property type="project" value="UniProtKB-SubCell"/>
</dbReference>
<comment type="function">
    <text evidence="4">Flagellin is the subunit protein which polymerizes to form the filaments of bacterial flagella.</text>
</comment>
<dbReference type="Pfam" id="PF00700">
    <property type="entry name" value="Flagellin_C"/>
    <property type="match status" value="1"/>
</dbReference>
<dbReference type="AlphaFoldDB" id="A0A9X7W0W6"/>
<proteinExistence type="inferred from homology"/>
<evidence type="ECO:0000259" key="6">
    <source>
        <dbReference type="Pfam" id="PF00700"/>
    </source>
</evidence>
<comment type="similarity">
    <text evidence="1 4">Belongs to the bacterial flagellin family.</text>
</comment>
<dbReference type="InterPro" id="IPR001029">
    <property type="entry name" value="Flagellin_N"/>
</dbReference>